<feature type="coiled-coil region" evidence="1">
    <location>
        <begin position="49"/>
        <end position="76"/>
    </location>
</feature>
<organism evidence="2 3">
    <name type="scientific">Paludifilum halophilum</name>
    <dbReference type="NCBI Taxonomy" id="1642702"/>
    <lineage>
        <taxon>Bacteria</taxon>
        <taxon>Bacillati</taxon>
        <taxon>Bacillota</taxon>
        <taxon>Bacilli</taxon>
        <taxon>Bacillales</taxon>
        <taxon>Thermoactinomycetaceae</taxon>
        <taxon>Paludifilum</taxon>
    </lineage>
</organism>
<keyword evidence="3" id="KW-1185">Reference proteome</keyword>
<keyword evidence="1" id="KW-0175">Coiled coil</keyword>
<dbReference type="RefSeq" id="WP_094264256.1">
    <property type="nucleotide sequence ID" value="NZ_NOWF01000005.1"/>
</dbReference>
<dbReference type="Proteomes" id="UP000215459">
    <property type="component" value="Unassembled WGS sequence"/>
</dbReference>
<name>A0A235B7L4_9BACL</name>
<sequence>MADQNGVFIHQREMFDLIQDMAKGQQRIEARLDSMETNFKSLGKADERSREALDLAEDVEKDNERLKSRVKNLEDRQWWLWGAIALLGLKTLVKVIGG</sequence>
<evidence type="ECO:0000313" key="3">
    <source>
        <dbReference type="Proteomes" id="UP000215459"/>
    </source>
</evidence>
<dbReference type="EMBL" id="NOWF01000005">
    <property type="protein sequence ID" value="OYD07585.1"/>
    <property type="molecule type" value="Genomic_DNA"/>
</dbReference>
<proteinExistence type="predicted"/>
<accession>A0A235B7L4</accession>
<protein>
    <recommendedName>
        <fullName evidence="4">Holin</fullName>
    </recommendedName>
</protein>
<gene>
    <name evidence="2" type="ORF">CHM34_08855</name>
</gene>
<evidence type="ECO:0000256" key="1">
    <source>
        <dbReference type="SAM" id="Coils"/>
    </source>
</evidence>
<reference evidence="2 3" key="1">
    <citation type="submission" date="2017-07" db="EMBL/GenBank/DDBJ databases">
        <title>The genome sequence of Paludifilum halophilum highlights mechanisms for microbial adaptation to high salt environemnts.</title>
        <authorList>
            <person name="Belbahri L."/>
        </authorList>
    </citation>
    <scope>NUCLEOTIDE SEQUENCE [LARGE SCALE GENOMIC DNA]</scope>
    <source>
        <strain evidence="2 3">DSM 102817</strain>
    </source>
</reference>
<evidence type="ECO:0008006" key="4">
    <source>
        <dbReference type="Google" id="ProtNLM"/>
    </source>
</evidence>
<comment type="caution">
    <text evidence="2">The sequence shown here is derived from an EMBL/GenBank/DDBJ whole genome shotgun (WGS) entry which is preliminary data.</text>
</comment>
<dbReference type="OrthoDB" id="2971576at2"/>
<evidence type="ECO:0000313" key="2">
    <source>
        <dbReference type="EMBL" id="OYD07585.1"/>
    </source>
</evidence>
<dbReference type="AlphaFoldDB" id="A0A235B7L4"/>